<evidence type="ECO:0000313" key="1">
    <source>
        <dbReference type="EMBL" id="TQC71039.1"/>
    </source>
</evidence>
<comment type="caution">
    <text evidence="1">The sequence shown here is derived from an EMBL/GenBank/DDBJ whole genome shotgun (WGS) entry which is preliminary data.</text>
</comment>
<name>A0ABY2ZWQ8_9GAMM</name>
<dbReference type="RefSeq" id="WP_141496718.1">
    <property type="nucleotide sequence ID" value="NZ_CP107573.1"/>
</dbReference>
<dbReference type="Proteomes" id="UP000319715">
    <property type="component" value="Unassembled WGS sequence"/>
</dbReference>
<evidence type="ECO:0000313" key="2">
    <source>
        <dbReference type="Proteomes" id="UP000319715"/>
    </source>
</evidence>
<organism evidence="1 2">
    <name type="scientific">Pantoea dispersa</name>
    <dbReference type="NCBI Taxonomy" id="59814"/>
    <lineage>
        <taxon>Bacteria</taxon>
        <taxon>Pseudomonadati</taxon>
        <taxon>Pseudomonadota</taxon>
        <taxon>Gammaproteobacteria</taxon>
        <taxon>Enterobacterales</taxon>
        <taxon>Erwiniaceae</taxon>
        <taxon>Pantoea</taxon>
    </lineage>
</organism>
<sequence length="261" mass="28980">MQKINFEELDKEHAEAVHFTDAIEVIAEASKRTMCEGALLMVRAMRAFKGDYPHNLCEFRFYRYSRDQGFTSDKDLENKSLKFLSKIASGCKFPQASAGFGPDIYLVDGFQIYEGFYFKKTELILFLLHNDMAVPVEFSDGLSAAIKLYEQYKKLSRKGADNTSADPLSADEAITALAAEPVKWGRFAGKETALMMIAGLAVALEQSGGRYLRGARLNKSAVVEAARKAINEYGMGTEITSKAMTDLLRAALESHIVKTEP</sequence>
<gene>
    <name evidence="1" type="ORF">FK492_17930</name>
</gene>
<protein>
    <submittedName>
        <fullName evidence="1">Uncharacterized protein</fullName>
    </submittedName>
</protein>
<dbReference type="EMBL" id="VICF01000007">
    <property type="protein sequence ID" value="TQC71039.1"/>
    <property type="molecule type" value="Genomic_DNA"/>
</dbReference>
<accession>A0ABY2ZWQ8</accession>
<proteinExistence type="predicted"/>
<keyword evidence="2" id="KW-1185">Reference proteome</keyword>
<reference evidence="1 2" key="1">
    <citation type="submission" date="2019-06" db="EMBL/GenBank/DDBJ databases">
        <title>Pantoea dispersa Assembly.</title>
        <authorList>
            <person name="Wang J."/>
        </authorList>
    </citation>
    <scope>NUCLEOTIDE SEQUENCE [LARGE SCALE GENOMIC DNA]</scope>
    <source>
        <strain evidence="2">bio</strain>
    </source>
</reference>